<feature type="domain" description="Release factor glutamine methyltransferase N-terminal" evidence="8">
    <location>
        <begin position="14"/>
        <end position="82"/>
    </location>
</feature>
<keyword evidence="10" id="KW-1185">Reference proteome</keyword>
<name>A0A4R2LAC2_9GAMM</name>
<feature type="binding site" evidence="5">
    <location>
        <begin position="127"/>
        <end position="131"/>
    </location>
    <ligand>
        <name>S-adenosyl-L-methionine</name>
        <dbReference type="ChEBI" id="CHEBI:59789"/>
    </ligand>
</feature>
<dbReference type="InterPro" id="IPR019874">
    <property type="entry name" value="RF_methyltr_PrmC"/>
</dbReference>
<dbReference type="FunFam" id="3.40.50.150:FF:000053">
    <property type="entry name" value="Release factor glutamine methyltransferase"/>
    <property type="match status" value="1"/>
</dbReference>
<dbReference type="InterPro" id="IPR004556">
    <property type="entry name" value="HemK-like"/>
</dbReference>
<organism evidence="9 10">
    <name type="scientific">Plasticicumulans lactativorans</name>
    <dbReference type="NCBI Taxonomy" id="1133106"/>
    <lineage>
        <taxon>Bacteria</taxon>
        <taxon>Pseudomonadati</taxon>
        <taxon>Pseudomonadota</taxon>
        <taxon>Gammaproteobacteria</taxon>
        <taxon>Candidatus Competibacteraceae</taxon>
        <taxon>Plasticicumulans</taxon>
    </lineage>
</organism>
<feature type="binding site" evidence="5">
    <location>
        <position position="193"/>
    </location>
    <ligand>
        <name>S-adenosyl-L-methionine</name>
        <dbReference type="ChEBI" id="CHEBI:59789"/>
    </ligand>
</feature>
<feature type="domain" description="Methyltransferase small" evidence="7">
    <location>
        <begin position="110"/>
        <end position="201"/>
    </location>
</feature>
<evidence type="ECO:0000313" key="9">
    <source>
        <dbReference type="EMBL" id="TCO81146.1"/>
    </source>
</evidence>
<comment type="caution">
    <text evidence="9">The sequence shown here is derived from an EMBL/GenBank/DDBJ whole genome shotgun (WGS) entry which is preliminary data.</text>
</comment>
<dbReference type="InterPro" id="IPR040758">
    <property type="entry name" value="PrmC_N"/>
</dbReference>
<dbReference type="Pfam" id="PF17827">
    <property type="entry name" value="PrmC_N"/>
    <property type="match status" value="1"/>
</dbReference>
<keyword evidence="3 5" id="KW-0949">S-adenosyl-L-methionine</keyword>
<dbReference type="OrthoDB" id="9800643at2"/>
<dbReference type="HAMAP" id="MF_02126">
    <property type="entry name" value="RF_methyltr_PrmC"/>
    <property type="match status" value="1"/>
</dbReference>
<feature type="binding site" evidence="5">
    <location>
        <position position="150"/>
    </location>
    <ligand>
        <name>S-adenosyl-L-methionine</name>
        <dbReference type="ChEBI" id="CHEBI:59789"/>
    </ligand>
</feature>
<dbReference type="EC" id="2.1.1.297" evidence="5"/>
<comment type="catalytic activity">
    <reaction evidence="4 5">
        <text>L-glutaminyl-[peptide chain release factor] + S-adenosyl-L-methionine = N(5)-methyl-L-glutaminyl-[peptide chain release factor] + S-adenosyl-L-homocysteine + H(+)</text>
        <dbReference type="Rhea" id="RHEA:42896"/>
        <dbReference type="Rhea" id="RHEA-COMP:10271"/>
        <dbReference type="Rhea" id="RHEA-COMP:10272"/>
        <dbReference type="ChEBI" id="CHEBI:15378"/>
        <dbReference type="ChEBI" id="CHEBI:30011"/>
        <dbReference type="ChEBI" id="CHEBI:57856"/>
        <dbReference type="ChEBI" id="CHEBI:59789"/>
        <dbReference type="ChEBI" id="CHEBI:61891"/>
        <dbReference type="EC" id="2.1.1.297"/>
    </reaction>
</comment>
<dbReference type="InterPro" id="IPR002052">
    <property type="entry name" value="DNA_methylase_N6_adenine_CS"/>
</dbReference>
<gene>
    <name evidence="5" type="primary">prmC</name>
    <name evidence="9" type="ORF">EV699_110172</name>
</gene>
<dbReference type="SUPFAM" id="SSF53335">
    <property type="entry name" value="S-adenosyl-L-methionine-dependent methyltransferases"/>
    <property type="match status" value="1"/>
</dbReference>
<evidence type="ECO:0000256" key="6">
    <source>
        <dbReference type="SAM" id="MobiDB-lite"/>
    </source>
</evidence>
<feature type="binding site" evidence="5">
    <location>
        <position position="178"/>
    </location>
    <ligand>
        <name>S-adenosyl-L-methionine</name>
        <dbReference type="ChEBI" id="CHEBI:59789"/>
    </ligand>
</feature>
<dbReference type="CDD" id="cd02440">
    <property type="entry name" value="AdoMet_MTases"/>
    <property type="match status" value="1"/>
</dbReference>
<dbReference type="InterPro" id="IPR007848">
    <property type="entry name" value="Small_mtfrase_dom"/>
</dbReference>
<dbReference type="RefSeq" id="WP_132542419.1">
    <property type="nucleotide sequence ID" value="NZ_SLWY01000010.1"/>
</dbReference>
<evidence type="ECO:0000256" key="4">
    <source>
        <dbReference type="ARBA" id="ARBA00048391"/>
    </source>
</evidence>
<dbReference type="GO" id="GO:0102559">
    <property type="term" value="F:peptide chain release factor N(5)-glutamine methyltransferase activity"/>
    <property type="evidence" value="ECO:0007669"/>
    <property type="project" value="UniProtKB-EC"/>
</dbReference>
<comment type="similarity">
    <text evidence="5">Belongs to the protein N5-glutamine methyltransferase family. PrmC subfamily.</text>
</comment>
<evidence type="ECO:0000256" key="2">
    <source>
        <dbReference type="ARBA" id="ARBA00022679"/>
    </source>
</evidence>
<dbReference type="PANTHER" id="PTHR18895:SF74">
    <property type="entry name" value="MTRF1L RELEASE FACTOR GLUTAMINE METHYLTRANSFERASE"/>
    <property type="match status" value="1"/>
</dbReference>
<dbReference type="NCBIfam" id="TIGR03534">
    <property type="entry name" value="RF_mod_PrmC"/>
    <property type="match status" value="1"/>
</dbReference>
<dbReference type="InterPro" id="IPR029063">
    <property type="entry name" value="SAM-dependent_MTases_sf"/>
</dbReference>
<feature type="region of interest" description="Disordered" evidence="6">
    <location>
        <begin position="273"/>
        <end position="292"/>
    </location>
</feature>
<sequence length="292" mass="30324">MTAPLVTAPSVQALLAEAGTRLAAVSDSPRSDAELLLAHALGRPRSFLRAWPGHAVPPAQAEHFAALLARRGAGEPVAYLLGRREFWSLELAVSPATLIPRPETERLVELALACLPADRPGRIADLGTGSGAIALALAHERPQAQVVATDASAAALAVARANAGRLGLAHVDFRLGDWCTPLAGVTFDLIVSNPPYVAAGDPHLAQGDVRFEPHVALVAGADGLDALRRIVAAARTHLVADGWLLLEHGWDQGEAVPALLRAAGYVEVSDHADDAGQPRVSRGRWPGGAGAG</sequence>
<dbReference type="PANTHER" id="PTHR18895">
    <property type="entry name" value="HEMK METHYLTRANSFERASE"/>
    <property type="match status" value="1"/>
</dbReference>
<accession>A0A4R2LAC2</accession>
<keyword evidence="2 5" id="KW-0808">Transferase</keyword>
<reference evidence="9 10" key="1">
    <citation type="submission" date="2019-03" db="EMBL/GenBank/DDBJ databases">
        <title>Genomic Encyclopedia of Type Strains, Phase IV (KMG-IV): sequencing the most valuable type-strain genomes for metagenomic binning, comparative biology and taxonomic classification.</title>
        <authorList>
            <person name="Goeker M."/>
        </authorList>
    </citation>
    <scope>NUCLEOTIDE SEQUENCE [LARGE SCALE GENOMIC DNA]</scope>
    <source>
        <strain evidence="9 10">DSM 25287</strain>
    </source>
</reference>
<evidence type="ECO:0000256" key="3">
    <source>
        <dbReference type="ARBA" id="ARBA00022691"/>
    </source>
</evidence>
<dbReference type="Gene3D" id="3.40.50.150">
    <property type="entry name" value="Vaccinia Virus protein VP39"/>
    <property type="match status" value="1"/>
</dbReference>
<evidence type="ECO:0000256" key="1">
    <source>
        <dbReference type="ARBA" id="ARBA00022603"/>
    </source>
</evidence>
<dbReference type="NCBIfam" id="TIGR00536">
    <property type="entry name" value="hemK_fam"/>
    <property type="match status" value="1"/>
</dbReference>
<dbReference type="PROSITE" id="PS00092">
    <property type="entry name" value="N6_MTASE"/>
    <property type="match status" value="1"/>
</dbReference>
<dbReference type="InterPro" id="IPR050320">
    <property type="entry name" value="N5-glutamine_MTase"/>
</dbReference>
<protein>
    <recommendedName>
        <fullName evidence="5">Release factor glutamine methyltransferase</fullName>
        <shortName evidence="5">RF MTase</shortName>
        <ecNumber evidence="5">2.1.1.297</ecNumber>
    </recommendedName>
    <alternativeName>
        <fullName evidence="5">N5-glutamine methyltransferase PrmC</fullName>
    </alternativeName>
    <alternativeName>
        <fullName evidence="5">Protein-(glutamine-N5) MTase PrmC</fullName>
    </alternativeName>
    <alternativeName>
        <fullName evidence="5">Protein-glutamine N-methyltransferase PrmC</fullName>
    </alternativeName>
</protein>
<dbReference type="Proteomes" id="UP000295765">
    <property type="component" value="Unassembled WGS sequence"/>
</dbReference>
<evidence type="ECO:0000256" key="5">
    <source>
        <dbReference type="HAMAP-Rule" id="MF_02126"/>
    </source>
</evidence>
<dbReference type="EMBL" id="SLWY01000010">
    <property type="protein sequence ID" value="TCO81146.1"/>
    <property type="molecule type" value="Genomic_DNA"/>
</dbReference>
<keyword evidence="1 5" id="KW-0489">Methyltransferase</keyword>
<evidence type="ECO:0000259" key="8">
    <source>
        <dbReference type="Pfam" id="PF17827"/>
    </source>
</evidence>
<proteinExistence type="inferred from homology"/>
<evidence type="ECO:0000259" key="7">
    <source>
        <dbReference type="Pfam" id="PF05175"/>
    </source>
</evidence>
<evidence type="ECO:0000313" key="10">
    <source>
        <dbReference type="Proteomes" id="UP000295765"/>
    </source>
</evidence>
<dbReference type="GO" id="GO:0003676">
    <property type="term" value="F:nucleic acid binding"/>
    <property type="evidence" value="ECO:0007669"/>
    <property type="project" value="InterPro"/>
</dbReference>
<dbReference type="GO" id="GO:0032259">
    <property type="term" value="P:methylation"/>
    <property type="evidence" value="ECO:0007669"/>
    <property type="project" value="UniProtKB-KW"/>
</dbReference>
<dbReference type="Pfam" id="PF05175">
    <property type="entry name" value="MTS"/>
    <property type="match status" value="1"/>
</dbReference>
<feature type="binding site" evidence="5">
    <location>
        <begin position="193"/>
        <end position="196"/>
    </location>
    <ligand>
        <name>substrate</name>
    </ligand>
</feature>
<dbReference type="Gene3D" id="1.10.8.10">
    <property type="entry name" value="DNA helicase RuvA subunit, C-terminal domain"/>
    <property type="match status" value="1"/>
</dbReference>
<dbReference type="AlphaFoldDB" id="A0A4R2LAC2"/>
<comment type="function">
    <text evidence="5">Methylates the class 1 translation termination release factors RF1/PrfA and RF2/PrfB on the glutamine residue of the universally conserved GGQ motif.</text>
</comment>